<dbReference type="AlphaFoldDB" id="A0A521FT36"/>
<dbReference type="Gene3D" id="1.25.40.20">
    <property type="entry name" value="Ankyrin repeat-containing domain"/>
    <property type="match status" value="1"/>
</dbReference>
<name>A0A521FT36_9SPHI</name>
<sequence length="117" mass="13161">MTNNFNDIRDSYQRNMFAAAGDKVDMLALYKQLPDVTITGEYAENLYHLAAGYTDAEAVFFLKEAGLKAEADKYGNTAMHALINARFDFDDPNHKGMTAMDVAIYHNNEVVVEQLMN</sequence>
<protein>
    <recommendedName>
        <fullName evidence="3">Ankyrin repeat-containing protein</fullName>
    </recommendedName>
</protein>
<proteinExistence type="predicted"/>
<dbReference type="RefSeq" id="WP_142531247.1">
    <property type="nucleotide sequence ID" value="NZ_CBCSJO010000020.1"/>
</dbReference>
<dbReference type="Proteomes" id="UP000320300">
    <property type="component" value="Unassembled WGS sequence"/>
</dbReference>
<dbReference type="SUPFAM" id="SSF48403">
    <property type="entry name" value="Ankyrin repeat"/>
    <property type="match status" value="1"/>
</dbReference>
<gene>
    <name evidence="1" type="ORF">SAMN06265348_12115</name>
</gene>
<keyword evidence="2" id="KW-1185">Reference proteome</keyword>
<reference evidence="1 2" key="1">
    <citation type="submission" date="2017-05" db="EMBL/GenBank/DDBJ databases">
        <authorList>
            <person name="Varghese N."/>
            <person name="Submissions S."/>
        </authorList>
    </citation>
    <scope>NUCLEOTIDE SEQUENCE [LARGE SCALE GENOMIC DNA]</scope>
    <source>
        <strain evidence="1 2">DSM 19036</strain>
    </source>
</reference>
<evidence type="ECO:0000313" key="2">
    <source>
        <dbReference type="Proteomes" id="UP000320300"/>
    </source>
</evidence>
<evidence type="ECO:0008006" key="3">
    <source>
        <dbReference type="Google" id="ProtNLM"/>
    </source>
</evidence>
<accession>A0A521FT36</accession>
<dbReference type="EMBL" id="FXTN01000021">
    <property type="protein sequence ID" value="SMO99244.1"/>
    <property type="molecule type" value="Genomic_DNA"/>
</dbReference>
<organism evidence="1 2">
    <name type="scientific">Pedobacter westerhofensis</name>
    <dbReference type="NCBI Taxonomy" id="425512"/>
    <lineage>
        <taxon>Bacteria</taxon>
        <taxon>Pseudomonadati</taxon>
        <taxon>Bacteroidota</taxon>
        <taxon>Sphingobacteriia</taxon>
        <taxon>Sphingobacteriales</taxon>
        <taxon>Sphingobacteriaceae</taxon>
        <taxon>Pedobacter</taxon>
    </lineage>
</organism>
<evidence type="ECO:0000313" key="1">
    <source>
        <dbReference type="EMBL" id="SMO99244.1"/>
    </source>
</evidence>
<dbReference type="InterPro" id="IPR036770">
    <property type="entry name" value="Ankyrin_rpt-contain_sf"/>
</dbReference>